<reference evidence="11" key="1">
    <citation type="submission" date="2023-01" db="EMBL/GenBank/DDBJ databases">
        <authorList>
            <person name="Van Ghelder C."/>
            <person name="Rancurel C."/>
        </authorList>
    </citation>
    <scope>NUCLEOTIDE SEQUENCE</scope>
    <source>
        <strain evidence="11">CNCM I-4278</strain>
    </source>
</reference>
<comment type="caution">
    <text evidence="11">The sequence shown here is derived from an EMBL/GenBank/DDBJ whole genome shotgun (WGS) entry which is preliminary data.</text>
</comment>
<keyword evidence="4 9" id="KW-0812">Transmembrane</keyword>
<dbReference type="NCBIfam" id="TIGR00879">
    <property type="entry name" value="SP"/>
    <property type="match status" value="1"/>
</dbReference>
<keyword evidence="3 7" id="KW-0813">Transport</keyword>
<proteinExistence type="inferred from homology"/>
<evidence type="ECO:0000256" key="5">
    <source>
        <dbReference type="ARBA" id="ARBA00022989"/>
    </source>
</evidence>
<feature type="transmembrane region" description="Helical" evidence="9">
    <location>
        <begin position="67"/>
        <end position="84"/>
    </location>
</feature>
<evidence type="ECO:0000256" key="2">
    <source>
        <dbReference type="ARBA" id="ARBA00010992"/>
    </source>
</evidence>
<evidence type="ECO:0000256" key="4">
    <source>
        <dbReference type="ARBA" id="ARBA00022692"/>
    </source>
</evidence>
<evidence type="ECO:0000256" key="6">
    <source>
        <dbReference type="ARBA" id="ARBA00023136"/>
    </source>
</evidence>
<organism evidence="11 12">
    <name type="scientific">Periconia digitata</name>
    <dbReference type="NCBI Taxonomy" id="1303443"/>
    <lineage>
        <taxon>Eukaryota</taxon>
        <taxon>Fungi</taxon>
        <taxon>Dikarya</taxon>
        <taxon>Ascomycota</taxon>
        <taxon>Pezizomycotina</taxon>
        <taxon>Dothideomycetes</taxon>
        <taxon>Pleosporomycetidae</taxon>
        <taxon>Pleosporales</taxon>
        <taxon>Massarineae</taxon>
        <taxon>Periconiaceae</taxon>
        <taxon>Periconia</taxon>
    </lineage>
</organism>
<dbReference type="SUPFAM" id="SSF103473">
    <property type="entry name" value="MFS general substrate transporter"/>
    <property type="match status" value="1"/>
</dbReference>
<feature type="transmembrane region" description="Helical" evidence="9">
    <location>
        <begin position="238"/>
        <end position="255"/>
    </location>
</feature>
<dbReference type="InterPro" id="IPR050360">
    <property type="entry name" value="MFS_Sugar_Transporters"/>
</dbReference>
<dbReference type="InterPro" id="IPR005829">
    <property type="entry name" value="Sugar_transporter_CS"/>
</dbReference>
<feature type="transmembrane region" description="Helical" evidence="9">
    <location>
        <begin position="140"/>
        <end position="159"/>
    </location>
</feature>
<dbReference type="PROSITE" id="PS50850">
    <property type="entry name" value="MFS"/>
    <property type="match status" value="1"/>
</dbReference>
<evidence type="ECO:0000256" key="9">
    <source>
        <dbReference type="SAM" id="Phobius"/>
    </source>
</evidence>
<accession>A0A9W4UF14</accession>
<feature type="transmembrane region" description="Helical" evidence="9">
    <location>
        <begin position="108"/>
        <end position="128"/>
    </location>
</feature>
<dbReference type="GO" id="GO:0005351">
    <property type="term" value="F:carbohydrate:proton symporter activity"/>
    <property type="evidence" value="ECO:0007669"/>
    <property type="project" value="TreeGrafter"/>
</dbReference>
<keyword evidence="5 9" id="KW-1133">Transmembrane helix</keyword>
<feature type="transmembrane region" description="Helical" evidence="9">
    <location>
        <begin position="358"/>
        <end position="378"/>
    </location>
</feature>
<dbReference type="GO" id="GO:0016020">
    <property type="term" value="C:membrane"/>
    <property type="evidence" value="ECO:0007669"/>
    <property type="project" value="UniProtKB-SubCell"/>
</dbReference>
<feature type="transmembrane region" description="Helical" evidence="9">
    <location>
        <begin position="200"/>
        <end position="218"/>
    </location>
</feature>
<dbReference type="OrthoDB" id="6612291at2759"/>
<feature type="domain" description="Major facilitator superfamily (MFS) profile" evidence="10">
    <location>
        <begin position="71"/>
        <end position="512"/>
    </location>
</feature>
<feature type="transmembrane region" description="Helical" evidence="9">
    <location>
        <begin position="385"/>
        <end position="405"/>
    </location>
</feature>
<dbReference type="Pfam" id="PF00083">
    <property type="entry name" value="Sugar_tr"/>
    <property type="match status" value="1"/>
</dbReference>
<dbReference type="InterPro" id="IPR036259">
    <property type="entry name" value="MFS_trans_sf"/>
</dbReference>
<evidence type="ECO:0000256" key="7">
    <source>
        <dbReference type="RuleBase" id="RU003346"/>
    </source>
</evidence>
<evidence type="ECO:0000259" key="10">
    <source>
        <dbReference type="PROSITE" id="PS50850"/>
    </source>
</evidence>
<feature type="region of interest" description="Disordered" evidence="8">
    <location>
        <begin position="536"/>
        <end position="565"/>
    </location>
</feature>
<dbReference type="InterPro" id="IPR003663">
    <property type="entry name" value="Sugar/inositol_transpt"/>
</dbReference>
<dbReference type="AlphaFoldDB" id="A0A9W4UF14"/>
<dbReference type="PANTHER" id="PTHR48022:SF46">
    <property type="entry name" value="SUGAR TRANSPORTER, PUTATIVE (AFU_ORTHOLOGUE AFUA_1G11830)-RELATED"/>
    <property type="match status" value="1"/>
</dbReference>
<name>A0A9W4UF14_9PLEO</name>
<evidence type="ECO:0000256" key="1">
    <source>
        <dbReference type="ARBA" id="ARBA00004141"/>
    </source>
</evidence>
<dbReference type="PRINTS" id="PR00171">
    <property type="entry name" value="SUGRTRNSPORT"/>
</dbReference>
<evidence type="ECO:0000313" key="11">
    <source>
        <dbReference type="EMBL" id="CAI6334740.1"/>
    </source>
</evidence>
<keyword evidence="12" id="KW-1185">Reference proteome</keyword>
<dbReference type="FunFam" id="1.20.1250.20:FF:000134">
    <property type="entry name" value="MFS sugar transporter protein"/>
    <property type="match status" value="1"/>
</dbReference>
<dbReference type="InterPro" id="IPR005828">
    <property type="entry name" value="MFS_sugar_transport-like"/>
</dbReference>
<dbReference type="Proteomes" id="UP001152607">
    <property type="component" value="Unassembled WGS sequence"/>
</dbReference>
<feature type="transmembrane region" description="Helical" evidence="9">
    <location>
        <begin position="165"/>
        <end position="188"/>
    </location>
</feature>
<gene>
    <name evidence="11" type="ORF">PDIGIT_LOCUS7807</name>
</gene>
<dbReference type="PROSITE" id="PS00216">
    <property type="entry name" value="SUGAR_TRANSPORT_1"/>
    <property type="match status" value="1"/>
</dbReference>
<evidence type="ECO:0000256" key="8">
    <source>
        <dbReference type="SAM" id="MobiDB-lite"/>
    </source>
</evidence>
<dbReference type="PANTHER" id="PTHR48022">
    <property type="entry name" value="PLASTIDIC GLUCOSE TRANSPORTER 4"/>
    <property type="match status" value="1"/>
</dbReference>
<dbReference type="PROSITE" id="PS00217">
    <property type="entry name" value="SUGAR_TRANSPORT_2"/>
    <property type="match status" value="1"/>
</dbReference>
<comment type="similarity">
    <text evidence="2 7">Belongs to the major facilitator superfamily. Sugar transporter (TC 2.A.1.1) family.</text>
</comment>
<comment type="subcellular location">
    <subcellularLocation>
        <location evidence="1">Membrane</location>
        <topology evidence="1">Multi-pass membrane protein</topology>
    </subcellularLocation>
</comment>
<evidence type="ECO:0000256" key="3">
    <source>
        <dbReference type="ARBA" id="ARBA00022448"/>
    </source>
</evidence>
<dbReference type="Gene3D" id="1.20.1250.20">
    <property type="entry name" value="MFS general substrate transporter like domains"/>
    <property type="match status" value="1"/>
</dbReference>
<feature type="transmembrane region" description="Helical" evidence="9">
    <location>
        <begin position="488"/>
        <end position="508"/>
    </location>
</feature>
<keyword evidence="6 9" id="KW-0472">Membrane</keyword>
<evidence type="ECO:0000313" key="12">
    <source>
        <dbReference type="Proteomes" id="UP001152607"/>
    </source>
</evidence>
<dbReference type="EMBL" id="CAOQHR010000005">
    <property type="protein sequence ID" value="CAI6334740.1"/>
    <property type="molecule type" value="Genomic_DNA"/>
</dbReference>
<sequence>MLFSTVVDNANVVIYCTQVPRTAYQTIIFLYCTTEATRRACVSILHTIRFCINFAHRARIMGKGSQYAWYVCMVIATTMILYGYDSSTFNAVQGSKNWVAYFHKPSPATVGSINTAYSVGGILAGVFLSAPISDRWGRKWAIIVGCVFVIISTFISTFSPRNIGVFIAGRAIVGIGQGIALPAGLTYISELAPAESRGKIMSFWQMNFSVGSFLAYWINFACSKHSKTLGDWDWKIVQLFQLLAPILIIAVLIFCPESPRWLAKNDRMEDAFKSLSKVRDDREAVRIEMSDITRAMQYEKENISSGYSALWKDPSVRKRLLLAIVLNIGQQLTGQGSLNNYSTKIYQAVFTDNSTIQLINALNGTFGIIFTLNATWTVDRFGRRFLFLVGAVGMAACMITAAAVVTETHGDLTTGKSQSVGIATVFLMFLFAFFFKPSWGATVWIWTGEIFSMNVRNQAIAISSQAQNVANVVLQQVFPIFLAKKGFYAMYMFGAINVLLFVYVWFFIAETKNVSIEEIDVIFGGHNHVDGELSKGQVSQPENAGVPADNAEPQKMNTLAAEKQV</sequence>
<dbReference type="InterPro" id="IPR020846">
    <property type="entry name" value="MFS_dom"/>
</dbReference>
<protein>
    <recommendedName>
        <fullName evidence="10">Major facilitator superfamily (MFS) profile domain-containing protein</fullName>
    </recommendedName>
</protein>